<dbReference type="Proteomes" id="UP001589867">
    <property type="component" value="Unassembled WGS sequence"/>
</dbReference>
<gene>
    <name evidence="1" type="ORF">ACFFIA_08510</name>
</gene>
<name>A0ABV6LZ34_9ACTN</name>
<evidence type="ECO:0000313" key="1">
    <source>
        <dbReference type="EMBL" id="MFC0527700.1"/>
    </source>
</evidence>
<proteinExistence type="predicted"/>
<accession>A0ABV6LZ34</accession>
<reference evidence="1 2" key="1">
    <citation type="submission" date="2024-09" db="EMBL/GenBank/DDBJ databases">
        <authorList>
            <person name="Sun Q."/>
            <person name="Mori K."/>
        </authorList>
    </citation>
    <scope>NUCLEOTIDE SEQUENCE [LARGE SCALE GENOMIC DNA]</scope>
    <source>
        <strain evidence="1 2">TBRC 3947</strain>
    </source>
</reference>
<comment type="caution">
    <text evidence="1">The sequence shown here is derived from an EMBL/GenBank/DDBJ whole genome shotgun (WGS) entry which is preliminary data.</text>
</comment>
<evidence type="ECO:0000313" key="2">
    <source>
        <dbReference type="Proteomes" id="UP001589867"/>
    </source>
</evidence>
<protein>
    <submittedName>
        <fullName evidence="1">ABC transporter substrate-binding protein</fullName>
    </submittedName>
</protein>
<organism evidence="1 2">
    <name type="scientific">Phytohabitans kaempferiae</name>
    <dbReference type="NCBI Taxonomy" id="1620943"/>
    <lineage>
        <taxon>Bacteria</taxon>
        <taxon>Bacillati</taxon>
        <taxon>Actinomycetota</taxon>
        <taxon>Actinomycetes</taxon>
        <taxon>Micromonosporales</taxon>
        <taxon>Micromonosporaceae</taxon>
    </lineage>
</organism>
<dbReference type="SUPFAM" id="SSF53850">
    <property type="entry name" value="Periplasmic binding protein-like II"/>
    <property type="match status" value="1"/>
</dbReference>
<dbReference type="RefSeq" id="WP_377248107.1">
    <property type="nucleotide sequence ID" value="NZ_JBHLUH010000009.1"/>
</dbReference>
<sequence length="329" mass="36852">MSKLRLSLSCWDYDRTAALRDGTVAVDGIDLTYLPLPPEESFFRMLRYAEFDVAEMSLSSYVLSLFADEPPFVAIPAFPSRVFRHGSIYVGPRAEVSAPADLAGRVVGVPEYQLTAAVWIRGILAEHHGLPVDAVRYRTGGLHDAGRPEKLRLDLPERFDVRPIDPRETLDGLLVSGEVDALYTARAPRSFGPSGPVRRLFADPTAAERVYFRATGIFPIMHTVVLRRDVYEANRWIARSLLDAFTAAKDRVYGAIREVTALKYALPWTVDAAEETVALMGPDFWPYGLEANRATLETFLRYSYEQGLAKRLLAPEELFAPETLERTLI</sequence>
<keyword evidence="2" id="KW-1185">Reference proteome</keyword>
<dbReference type="EMBL" id="JBHLUH010000009">
    <property type="protein sequence ID" value="MFC0527700.1"/>
    <property type="molecule type" value="Genomic_DNA"/>
</dbReference>